<organism evidence="2 4">
    <name type="scientific">Streptococcus azizii</name>
    <dbReference type="NCBI Taxonomy" id="1579424"/>
    <lineage>
        <taxon>Bacteria</taxon>
        <taxon>Bacillati</taxon>
        <taxon>Bacillota</taxon>
        <taxon>Bacilli</taxon>
        <taxon>Lactobacillales</taxon>
        <taxon>Streptococcaceae</taxon>
        <taxon>Streptococcus</taxon>
    </lineage>
</organism>
<dbReference type="RefSeq" id="WP_076995503.1">
    <property type="nucleotide sequence ID" value="NZ_MSPR01000003.1"/>
</dbReference>
<evidence type="ECO:0008006" key="6">
    <source>
        <dbReference type="Google" id="ProtNLM"/>
    </source>
</evidence>
<dbReference type="AlphaFoldDB" id="A0AB36JR33"/>
<comment type="caution">
    <text evidence="2">The sequence shown here is derived from an EMBL/GenBank/DDBJ whole genome shotgun (WGS) entry which is preliminary data.</text>
</comment>
<sequence>MKKKVLYLVVAALLCLSACGEKGSSSTSSSATEASLDLNSQLVPKSGTIDFQKLVEAAPRAIQTNKAQEKLYSAKNGVIKTVGAGDSEEVTYRLYQVPDTWQLEGVNSETQPRDAVYRSFEGGLAFGVQVYSLDVYLTSPLSGGEVMKQEELAQRLKADGQNFIQESTVAIEDQEWRVGYEVNPDNNAAKITFYRLEDTGNYDDSVIVGAIIYPLSSEGLGYEEAVLTTVSQLKTILHQLAGQRETETVPLTSQ</sequence>
<proteinExistence type="predicted"/>
<dbReference type="Proteomes" id="UP000188946">
    <property type="component" value="Unassembled WGS sequence"/>
</dbReference>
<keyword evidence="1" id="KW-0732">Signal</keyword>
<keyword evidence="5" id="KW-1185">Reference proteome</keyword>
<dbReference type="EMBL" id="MSPR01000003">
    <property type="protein sequence ID" value="ONK30607.1"/>
    <property type="molecule type" value="Genomic_DNA"/>
</dbReference>
<evidence type="ECO:0000313" key="4">
    <source>
        <dbReference type="Proteomes" id="UP000188600"/>
    </source>
</evidence>
<gene>
    <name evidence="3" type="ORF">BVE84_02450</name>
    <name evidence="2" type="ORF">BVE86_01140</name>
</gene>
<reference evidence="4 5" key="1">
    <citation type="submission" date="2016-12" db="EMBL/GenBank/DDBJ databases">
        <authorList>
            <person name="Gulvik C.A."/>
        </authorList>
    </citation>
    <scope>NUCLEOTIDE SEQUENCE [LARGE SCALE GENOMIC DNA]</scope>
    <source>
        <strain evidence="3 5">12-5202</strain>
        <strain evidence="2 4">12-5291</strain>
    </source>
</reference>
<name>A0AB36JR33_9STRE</name>
<accession>A0AB36JR33</accession>
<evidence type="ECO:0000256" key="1">
    <source>
        <dbReference type="SAM" id="SignalP"/>
    </source>
</evidence>
<evidence type="ECO:0000313" key="5">
    <source>
        <dbReference type="Proteomes" id="UP000188946"/>
    </source>
</evidence>
<dbReference type="Proteomes" id="UP000188600">
    <property type="component" value="Unassembled WGS sequence"/>
</dbReference>
<protein>
    <recommendedName>
        <fullName evidence="6">Glucose-6-phosphate isomerase</fullName>
    </recommendedName>
</protein>
<dbReference type="EMBL" id="MSPT01000002">
    <property type="protein sequence ID" value="ONK29124.1"/>
    <property type="molecule type" value="Genomic_DNA"/>
</dbReference>
<feature type="chain" id="PRO_5044238478" description="Glucose-6-phosphate isomerase" evidence="1">
    <location>
        <begin position="21"/>
        <end position="254"/>
    </location>
</feature>
<evidence type="ECO:0000313" key="2">
    <source>
        <dbReference type="EMBL" id="ONK29124.1"/>
    </source>
</evidence>
<feature type="signal peptide" evidence="1">
    <location>
        <begin position="1"/>
        <end position="20"/>
    </location>
</feature>
<evidence type="ECO:0000313" key="3">
    <source>
        <dbReference type="EMBL" id="ONK30607.1"/>
    </source>
</evidence>